<evidence type="ECO:0000313" key="1">
    <source>
        <dbReference type="Proteomes" id="UP000095283"/>
    </source>
</evidence>
<organism evidence="1 2">
    <name type="scientific">Heterorhabditis bacteriophora</name>
    <name type="common">Entomopathogenic nematode worm</name>
    <dbReference type="NCBI Taxonomy" id="37862"/>
    <lineage>
        <taxon>Eukaryota</taxon>
        <taxon>Metazoa</taxon>
        <taxon>Ecdysozoa</taxon>
        <taxon>Nematoda</taxon>
        <taxon>Chromadorea</taxon>
        <taxon>Rhabditida</taxon>
        <taxon>Rhabditina</taxon>
        <taxon>Rhabditomorpha</taxon>
        <taxon>Strongyloidea</taxon>
        <taxon>Heterorhabditidae</taxon>
        <taxon>Heterorhabditis</taxon>
    </lineage>
</organism>
<dbReference type="WBParaSite" id="Hba_01811">
    <property type="protein sequence ID" value="Hba_01811"/>
    <property type="gene ID" value="Hba_01811"/>
</dbReference>
<proteinExistence type="predicted"/>
<keyword evidence="1" id="KW-1185">Reference proteome</keyword>
<name>A0A1I7WAU7_HETBA</name>
<dbReference type="AlphaFoldDB" id="A0A1I7WAU7"/>
<accession>A0A1I7WAU7</accession>
<sequence length="41" mass="5051">MNDFTKYTYSMRPTVDKQLFHLHSRLSCYLSTDFLFYYCIT</sequence>
<evidence type="ECO:0000313" key="2">
    <source>
        <dbReference type="WBParaSite" id="Hba_01811"/>
    </source>
</evidence>
<reference evidence="2" key="1">
    <citation type="submission" date="2016-11" db="UniProtKB">
        <authorList>
            <consortium name="WormBaseParasite"/>
        </authorList>
    </citation>
    <scope>IDENTIFICATION</scope>
</reference>
<dbReference type="Proteomes" id="UP000095283">
    <property type="component" value="Unplaced"/>
</dbReference>
<protein>
    <submittedName>
        <fullName evidence="2">Uncharacterized protein</fullName>
    </submittedName>
</protein>